<dbReference type="Gene3D" id="2.30.40.10">
    <property type="entry name" value="Urease, subunit C, domain 1"/>
    <property type="match status" value="1"/>
</dbReference>
<dbReference type="Gene3D" id="3.20.20.140">
    <property type="entry name" value="Metal-dependent hydrolases"/>
    <property type="match status" value="1"/>
</dbReference>
<organism evidence="3 4">
    <name type="scientific">Herbiconiux moechotypicola</name>
    <dbReference type="NCBI Taxonomy" id="637393"/>
    <lineage>
        <taxon>Bacteria</taxon>
        <taxon>Bacillati</taxon>
        <taxon>Actinomycetota</taxon>
        <taxon>Actinomycetes</taxon>
        <taxon>Micrococcales</taxon>
        <taxon>Microbacteriaceae</taxon>
        <taxon>Herbiconiux</taxon>
    </lineage>
</organism>
<dbReference type="InterPro" id="IPR050287">
    <property type="entry name" value="MTA/SAH_deaminase"/>
</dbReference>
<proteinExistence type="predicted"/>
<dbReference type="EMBL" id="BAAAQY010000003">
    <property type="protein sequence ID" value="GAA2229087.1"/>
    <property type="molecule type" value="Genomic_DNA"/>
</dbReference>
<keyword evidence="4" id="KW-1185">Reference proteome</keyword>
<name>A0ABN3DEV3_9MICO</name>
<dbReference type="RefSeq" id="WP_259478713.1">
    <property type="nucleotide sequence ID" value="NZ_BAAAQY010000003.1"/>
</dbReference>
<evidence type="ECO:0000313" key="4">
    <source>
        <dbReference type="Proteomes" id="UP001500929"/>
    </source>
</evidence>
<sequence>MTASVTVVRGGTVITATGERVADVVIEGDTVVQAEGRWRGAADREIDAGGCIVSPGFVQTHVHLCQTAFSGLAEDLDVMTWLDRWIWPLEQRLDAASLGVSARLGVAEMLLTGTTSFLSMETARHTDSAFEAAVELGARATIGKAIMDRQEPGTVLVAESTEEAWADLLRLVRTWHGVEDGRIRAAVSPRSPSAATPRMWADALELATRTDLVVHTHVNENRGQSEAVAGANGGRDIRYLDRVGALTRRAVVAHAVWLDDDEVRLLADTATTVAHCPSANLKLGSGIADIPRLLANGVNVGLGIDGAACNNTLDARREMGLAAMLHRHRRDPAAVTSAEAFAMATRNGARALGYGGLIGSIQPGMKADLAVFDAPQFFEGTGESAVDHLVFSGSALRARTVLVGGRVVVEGFELVHGDIRVIRREGAELRERLRRKVVA</sequence>
<dbReference type="InterPro" id="IPR011059">
    <property type="entry name" value="Metal-dep_hydrolase_composite"/>
</dbReference>
<dbReference type="SUPFAM" id="SSF51556">
    <property type="entry name" value="Metallo-dependent hydrolases"/>
    <property type="match status" value="1"/>
</dbReference>
<dbReference type="Proteomes" id="UP001500929">
    <property type="component" value="Unassembled WGS sequence"/>
</dbReference>
<dbReference type="CDD" id="cd01298">
    <property type="entry name" value="ATZ_TRZ_like"/>
    <property type="match status" value="1"/>
</dbReference>
<dbReference type="SUPFAM" id="SSF51338">
    <property type="entry name" value="Composite domain of metallo-dependent hydrolases"/>
    <property type="match status" value="1"/>
</dbReference>
<feature type="domain" description="Amidohydrolase-related" evidence="2">
    <location>
        <begin position="52"/>
        <end position="408"/>
    </location>
</feature>
<evidence type="ECO:0000259" key="2">
    <source>
        <dbReference type="Pfam" id="PF01979"/>
    </source>
</evidence>
<protein>
    <submittedName>
        <fullName evidence="3">5'-deoxyadenosine deaminase</fullName>
    </submittedName>
</protein>
<reference evidence="3 4" key="1">
    <citation type="journal article" date="2019" name="Int. J. Syst. Evol. Microbiol.">
        <title>The Global Catalogue of Microorganisms (GCM) 10K type strain sequencing project: providing services to taxonomists for standard genome sequencing and annotation.</title>
        <authorList>
            <consortium name="The Broad Institute Genomics Platform"/>
            <consortium name="The Broad Institute Genome Sequencing Center for Infectious Disease"/>
            <person name="Wu L."/>
            <person name="Ma J."/>
        </authorList>
    </citation>
    <scope>NUCLEOTIDE SEQUENCE [LARGE SCALE GENOMIC DNA]</scope>
    <source>
        <strain evidence="3 4">JCM 16117</strain>
    </source>
</reference>
<evidence type="ECO:0000256" key="1">
    <source>
        <dbReference type="ARBA" id="ARBA00022801"/>
    </source>
</evidence>
<accession>A0ABN3DEV3</accession>
<dbReference type="PANTHER" id="PTHR43794">
    <property type="entry name" value="AMINOHYDROLASE SSNA-RELATED"/>
    <property type="match status" value="1"/>
</dbReference>
<comment type="caution">
    <text evidence="3">The sequence shown here is derived from an EMBL/GenBank/DDBJ whole genome shotgun (WGS) entry which is preliminary data.</text>
</comment>
<dbReference type="InterPro" id="IPR032466">
    <property type="entry name" value="Metal_Hydrolase"/>
</dbReference>
<gene>
    <name evidence="3" type="ORF">GCM10009851_12060</name>
</gene>
<dbReference type="Pfam" id="PF01979">
    <property type="entry name" value="Amidohydro_1"/>
    <property type="match status" value="1"/>
</dbReference>
<dbReference type="InterPro" id="IPR006680">
    <property type="entry name" value="Amidohydro-rel"/>
</dbReference>
<keyword evidence="1" id="KW-0378">Hydrolase</keyword>
<evidence type="ECO:0000313" key="3">
    <source>
        <dbReference type="EMBL" id="GAA2229087.1"/>
    </source>
</evidence>
<dbReference type="PANTHER" id="PTHR43794:SF11">
    <property type="entry name" value="AMIDOHYDROLASE-RELATED DOMAIN-CONTAINING PROTEIN"/>
    <property type="match status" value="1"/>
</dbReference>